<reference evidence="2" key="1">
    <citation type="submission" date="2018-07" db="EMBL/GenBank/DDBJ databases">
        <title>Genome Structure of the Opportunistic Pathogen Paracoccus yeei (Alphaproteobacteria) and Identification of Putative Virulence Factors.</title>
        <authorList>
            <person name="Lasek R."/>
            <person name="Szuplewska M."/>
            <person name="Mitura M."/>
            <person name="Decewicz P."/>
            <person name="Chmielowska C."/>
            <person name="Pawlot A."/>
            <person name="Sentkowska D."/>
            <person name="Czarnecki J."/>
            <person name="Bartosik D."/>
        </authorList>
    </citation>
    <scope>NUCLEOTIDE SEQUENCE [LARGE SCALE GENOMIC DNA]</scope>
    <source>
        <strain evidence="2">CCUG 32053</strain>
        <plasmid evidence="2">pyee1</plasmid>
    </source>
</reference>
<evidence type="ECO:0000313" key="2">
    <source>
        <dbReference type="Proteomes" id="UP000272010"/>
    </source>
</evidence>
<evidence type="ECO:0000313" key="1">
    <source>
        <dbReference type="EMBL" id="AYF03473.1"/>
    </source>
</evidence>
<dbReference type="AlphaFoldDB" id="A0A386URZ5"/>
<proteinExistence type="predicted"/>
<sequence length="41" mass="4813">MVANEHVWIADRQTPESRENWKAMLETSAKVIKGDMKWPVE</sequence>
<name>A0A386URZ5_9RHOB</name>
<protein>
    <submittedName>
        <fullName evidence="1">Uncharacterized protein</fullName>
    </submittedName>
</protein>
<geneLocation type="plasmid" evidence="2">
    <name>pyee1</name>
</geneLocation>
<dbReference type="Proteomes" id="UP000272010">
    <property type="component" value="Plasmid pYEE1"/>
</dbReference>
<accession>A0A386URZ5</accession>
<keyword evidence="1" id="KW-0614">Plasmid</keyword>
<dbReference type="EMBL" id="CP031079">
    <property type="protein sequence ID" value="AYF03473.1"/>
    <property type="molecule type" value="Genomic_DNA"/>
</dbReference>
<gene>
    <name evidence="1" type="ORF">PY32053_03932</name>
</gene>
<organism evidence="1 2">
    <name type="scientific">Paracoccus yeei</name>
    <dbReference type="NCBI Taxonomy" id="147645"/>
    <lineage>
        <taxon>Bacteria</taxon>
        <taxon>Pseudomonadati</taxon>
        <taxon>Pseudomonadota</taxon>
        <taxon>Alphaproteobacteria</taxon>
        <taxon>Rhodobacterales</taxon>
        <taxon>Paracoccaceae</taxon>
        <taxon>Paracoccus</taxon>
    </lineage>
</organism>